<dbReference type="STRING" id="47427.A0A2H3CJ79"/>
<feature type="transmembrane region" description="Helical" evidence="2">
    <location>
        <begin position="209"/>
        <end position="232"/>
    </location>
</feature>
<feature type="region of interest" description="Disordered" evidence="1">
    <location>
        <begin position="1"/>
        <end position="103"/>
    </location>
</feature>
<organism evidence="4 5">
    <name type="scientific">Armillaria gallica</name>
    <name type="common">Bulbous honey fungus</name>
    <name type="synonym">Armillaria bulbosa</name>
    <dbReference type="NCBI Taxonomy" id="47427"/>
    <lineage>
        <taxon>Eukaryota</taxon>
        <taxon>Fungi</taxon>
        <taxon>Dikarya</taxon>
        <taxon>Basidiomycota</taxon>
        <taxon>Agaricomycotina</taxon>
        <taxon>Agaricomycetes</taxon>
        <taxon>Agaricomycetidae</taxon>
        <taxon>Agaricales</taxon>
        <taxon>Marasmiineae</taxon>
        <taxon>Physalacriaceae</taxon>
        <taxon>Armillaria</taxon>
    </lineage>
</organism>
<keyword evidence="5" id="KW-1185">Reference proteome</keyword>
<dbReference type="InterPro" id="IPR045338">
    <property type="entry name" value="DUF6535"/>
</dbReference>
<dbReference type="InParanoid" id="A0A2H3CJ79"/>
<dbReference type="Pfam" id="PF20153">
    <property type="entry name" value="DUF6535"/>
    <property type="match status" value="1"/>
</dbReference>
<name>A0A2H3CJ79_ARMGA</name>
<gene>
    <name evidence="4" type="ORF">ARMGADRAFT_680551</name>
</gene>
<feature type="compositionally biased region" description="Acidic residues" evidence="1">
    <location>
        <begin position="40"/>
        <end position="54"/>
    </location>
</feature>
<feature type="domain" description="DUF6535" evidence="3">
    <location>
        <begin position="114"/>
        <end position="293"/>
    </location>
</feature>
<feature type="transmembrane region" description="Helical" evidence="2">
    <location>
        <begin position="136"/>
        <end position="155"/>
    </location>
</feature>
<feature type="compositionally biased region" description="Polar residues" evidence="1">
    <location>
        <begin position="62"/>
        <end position="84"/>
    </location>
</feature>
<proteinExistence type="predicted"/>
<keyword evidence="2" id="KW-0472">Membrane</keyword>
<feature type="transmembrane region" description="Helical" evidence="2">
    <location>
        <begin position="298"/>
        <end position="324"/>
    </location>
</feature>
<dbReference type="AlphaFoldDB" id="A0A2H3CJ79"/>
<dbReference type="EMBL" id="KZ293709">
    <property type="protein sequence ID" value="PBK83149.1"/>
    <property type="molecule type" value="Genomic_DNA"/>
</dbReference>
<feature type="transmembrane region" description="Helical" evidence="2">
    <location>
        <begin position="264"/>
        <end position="292"/>
    </location>
</feature>
<keyword evidence="2" id="KW-1133">Transmembrane helix</keyword>
<keyword evidence="2" id="KW-0812">Transmembrane</keyword>
<reference evidence="5" key="1">
    <citation type="journal article" date="2017" name="Nat. Ecol. Evol.">
        <title>Genome expansion and lineage-specific genetic innovations in the forest pathogenic fungi Armillaria.</title>
        <authorList>
            <person name="Sipos G."/>
            <person name="Prasanna A.N."/>
            <person name="Walter M.C."/>
            <person name="O'Connor E."/>
            <person name="Balint B."/>
            <person name="Krizsan K."/>
            <person name="Kiss B."/>
            <person name="Hess J."/>
            <person name="Varga T."/>
            <person name="Slot J."/>
            <person name="Riley R."/>
            <person name="Boka B."/>
            <person name="Rigling D."/>
            <person name="Barry K."/>
            <person name="Lee J."/>
            <person name="Mihaltcheva S."/>
            <person name="LaButti K."/>
            <person name="Lipzen A."/>
            <person name="Waldron R."/>
            <person name="Moloney N.M."/>
            <person name="Sperisen C."/>
            <person name="Kredics L."/>
            <person name="Vagvoelgyi C."/>
            <person name="Patrignani A."/>
            <person name="Fitzpatrick D."/>
            <person name="Nagy I."/>
            <person name="Doyle S."/>
            <person name="Anderson J.B."/>
            <person name="Grigoriev I.V."/>
            <person name="Gueldener U."/>
            <person name="Muensterkoetter M."/>
            <person name="Nagy L.G."/>
        </authorList>
    </citation>
    <scope>NUCLEOTIDE SEQUENCE [LARGE SCALE GENOMIC DNA]</scope>
    <source>
        <strain evidence="5">Ar21-2</strain>
    </source>
</reference>
<evidence type="ECO:0000256" key="2">
    <source>
        <dbReference type="SAM" id="Phobius"/>
    </source>
</evidence>
<evidence type="ECO:0000256" key="1">
    <source>
        <dbReference type="SAM" id="MobiDB-lite"/>
    </source>
</evidence>
<dbReference type="OMA" id="WRKDAFL"/>
<evidence type="ECO:0000313" key="4">
    <source>
        <dbReference type="EMBL" id="PBK83149.1"/>
    </source>
</evidence>
<sequence length="944" mass="106018">MPTDRPPTNLGHGPAVAREDAKGEARGNKGTGKREKESNELEIDAQEEAGEQEEYEVRVAGRSTSSAKATDVTTAFGTKRSNPTAKRGHDSYSYEEKYPEDGPYEEVAPTARVWRTHEDESGSHDSNMVEQFRDSVNLLLVSAGLFSAVVTAFVVQSSQNLQPDYAAMSASLLYELVLIQRAAANGSTVNVITSPLNPSVAFVPATTDIWVNGLWFTSLFLSLVTALVAVLVKQWLHHYAVLPSGTPRDRSLVRQFRYAGFRKWHVQVIIGLLPVVIHLALTIFLVGLVVFLHPLHAILSWIICAGTIVVYGVYMVTAVLPILFPQCPYHTPLCDLIYAAFHHSVPQVSWSLWRKDAFLDALRRRCFNDVLRHLPRIQTRSMKTLATIESESVQQMSTKLAAEALDWLFSVSSNPTIQSIVIQAIGGLPMTSEHEFFELQSYADRKAMEDMQRALLRSCLHPDEKNPGQYDRPIPGMELKVGRLLRFDVHFNDVFMWDRRIVVPDTESFELTTTINSTYWGYLADGPAGFSTLTALFKDHIRAESSSKLPLLRWSHLLRCARRGGVFSPLSPETDNDTNSFPVDLCSALLVSFGKSMEHPIQDFSSPIVLGFKDAVPYIHKEVHGNALQMFSDFIPHSLSRQLYASLSKPLKLLVVVTEFLLHRLALPESDNSHTIIRDLLITAVKQLDGEMFSFREAAAVIMVLEDILPACFIGDAPNAELTRNELCYNTILAYQHSITISPSTCSLRGLRSMVDVMTADWMHKSGYQWYQSDILCRVLAHLLANLIPDAYAVFLDKQCLEVFGNHSFHGASVRVIREYVAGIPALDEEILRQHVDYLHEPHNLFTACSILATRGFEDTDRAAIRRDITALVRLCPQAAGWGECRRKLQCLMKNHDDDFFNTQRNEFKQRLQSAEIQFGKDSIRYAIDVLNSLFNSEAYLPVS</sequence>
<dbReference type="OrthoDB" id="2933645at2759"/>
<evidence type="ECO:0000313" key="5">
    <source>
        <dbReference type="Proteomes" id="UP000217790"/>
    </source>
</evidence>
<accession>A0A2H3CJ79</accession>
<dbReference type="Proteomes" id="UP000217790">
    <property type="component" value="Unassembled WGS sequence"/>
</dbReference>
<feature type="compositionally biased region" description="Basic and acidic residues" evidence="1">
    <location>
        <begin position="87"/>
        <end position="100"/>
    </location>
</feature>
<feature type="compositionally biased region" description="Basic and acidic residues" evidence="1">
    <location>
        <begin position="17"/>
        <end position="39"/>
    </location>
</feature>
<evidence type="ECO:0000259" key="3">
    <source>
        <dbReference type="Pfam" id="PF20153"/>
    </source>
</evidence>
<protein>
    <recommendedName>
        <fullName evidence="3">DUF6535 domain-containing protein</fullName>
    </recommendedName>
</protein>